<dbReference type="RefSeq" id="XP_068357018.1">
    <property type="nucleotide sequence ID" value="XM_068506382.1"/>
</dbReference>
<protein>
    <submittedName>
        <fullName evidence="3">Uncharacterized protein</fullName>
    </submittedName>
</protein>
<evidence type="ECO:0000256" key="2">
    <source>
        <dbReference type="SAM" id="MobiDB-lite"/>
    </source>
</evidence>
<accession>A0A1J4JYW1</accession>
<proteinExistence type="predicted"/>
<comment type="caution">
    <text evidence="3">The sequence shown here is derived from an EMBL/GenBank/DDBJ whole genome shotgun (WGS) entry which is preliminary data.</text>
</comment>
<dbReference type="AlphaFoldDB" id="A0A1J4JYW1"/>
<dbReference type="Proteomes" id="UP000179807">
    <property type="component" value="Unassembled WGS sequence"/>
</dbReference>
<feature type="region of interest" description="Disordered" evidence="2">
    <location>
        <begin position="237"/>
        <end position="263"/>
    </location>
</feature>
<name>A0A1J4JYW1_9EUKA</name>
<sequence length="688" mass="79271">MFAKLKKGAECGHPDINSILTMINDPNSSILQVISTPYVVNSINQFNAKISQYFFDKIGELLDISIANKEFSDDLCVKNARGILLNLSINFPAQFSESEVFLSWIKDALSEDFLYLIPNTFDKSQKNQISEKQNLSCFIHKKASFSEAERSKIYSKIVLISRLFFSLGNSQNYTVLANLADDRAIFARFCSFLWCGACAESLLQLSADDSYAVSLFFEEVSSVSALVALAMGQSPPPLCRTNKNSSEKDLDSNKSQTLTNNELNNQVDKEEDINKVEIHREDINREDINREDINREDINREEISREDINKDENEYCDEKETIKENVEKVNEEEETKNTNNKGDFDLTEKEIKIAIENSVLVRQRSLLVLRNHVGSADFESSVFSDILNCLDKVFELCIDQTLDYRINEAAFSLILRLLILSSNMNDEDDDEDNEEYEGSIYSDDKLIHNKKQNNTSENSAGGGFYSGGFYQNSLYSTNSTEYQNNTDLKEKKNDFKNHIFDFLQNNFQKICEFVKNTDIFNSSTECAIDLIISFLKQSQKIQIEDFFLKMIEKLTKMFFDNKNHTMFHLCYKKLITLLYKNYLSEVITTLEMKNKILTAKKEPTPNFKGFIFYLAELEESNNKDEFDTNMEWKNFIETEFKQYKKLISSEYGGEKPENSDYMLSTDSDDNGIIHNNNNLSINNKILTK</sequence>
<dbReference type="GeneID" id="94841086"/>
<keyword evidence="4" id="KW-1185">Reference proteome</keyword>
<keyword evidence="1" id="KW-0175">Coiled coil</keyword>
<evidence type="ECO:0000313" key="3">
    <source>
        <dbReference type="EMBL" id="OHT03882.1"/>
    </source>
</evidence>
<evidence type="ECO:0000256" key="1">
    <source>
        <dbReference type="SAM" id="Coils"/>
    </source>
</evidence>
<reference evidence="3" key="1">
    <citation type="submission" date="2016-10" db="EMBL/GenBank/DDBJ databases">
        <authorList>
            <person name="Benchimol M."/>
            <person name="Almeida L.G."/>
            <person name="Vasconcelos A.T."/>
            <person name="Perreira-Neves A."/>
            <person name="Rosa I.A."/>
            <person name="Tasca T."/>
            <person name="Bogo M.R."/>
            <person name="de Souza W."/>
        </authorList>
    </citation>
    <scope>NUCLEOTIDE SEQUENCE [LARGE SCALE GENOMIC DNA]</scope>
    <source>
        <strain evidence="3">K</strain>
    </source>
</reference>
<dbReference type="EMBL" id="MLAK01000814">
    <property type="protein sequence ID" value="OHT03882.1"/>
    <property type="molecule type" value="Genomic_DNA"/>
</dbReference>
<evidence type="ECO:0000313" key="4">
    <source>
        <dbReference type="Proteomes" id="UP000179807"/>
    </source>
</evidence>
<feature type="compositionally biased region" description="Polar residues" evidence="2">
    <location>
        <begin position="253"/>
        <end position="263"/>
    </location>
</feature>
<gene>
    <name evidence="3" type="ORF">TRFO_28781</name>
</gene>
<organism evidence="3 4">
    <name type="scientific">Tritrichomonas foetus</name>
    <dbReference type="NCBI Taxonomy" id="1144522"/>
    <lineage>
        <taxon>Eukaryota</taxon>
        <taxon>Metamonada</taxon>
        <taxon>Parabasalia</taxon>
        <taxon>Tritrichomonadida</taxon>
        <taxon>Tritrichomonadidae</taxon>
        <taxon>Tritrichomonas</taxon>
    </lineage>
</organism>
<feature type="coiled-coil region" evidence="1">
    <location>
        <begin position="312"/>
        <end position="339"/>
    </location>
</feature>
<dbReference type="VEuPathDB" id="TrichDB:TRFO_28781"/>